<evidence type="ECO:0008006" key="4">
    <source>
        <dbReference type="Google" id="ProtNLM"/>
    </source>
</evidence>
<dbReference type="Gene3D" id="1.10.10.60">
    <property type="entry name" value="Homeodomain-like"/>
    <property type="match status" value="1"/>
</dbReference>
<comment type="caution">
    <text evidence="2">The sequence shown here is derived from an EMBL/GenBank/DDBJ whole genome shotgun (WGS) entry which is preliminary data.</text>
</comment>
<name>A0ABD3FAC8_9STRA</name>
<evidence type="ECO:0000313" key="3">
    <source>
        <dbReference type="Proteomes" id="UP001632037"/>
    </source>
</evidence>
<dbReference type="InterPro" id="IPR009057">
    <property type="entry name" value="Homeodomain-like_sf"/>
</dbReference>
<feature type="region of interest" description="Disordered" evidence="1">
    <location>
        <begin position="1"/>
        <end position="25"/>
    </location>
</feature>
<gene>
    <name evidence="2" type="ORF">V7S43_011253</name>
</gene>
<sequence length="90" mass="10038">MAPRQLAAAQHKTNTKSSTKKSTKTYKQWTEIDLTRSVAAVREGHLSKKAVPRVYGVPEGYLRFQIKKNTASSRLYYIAPASVSQQRAGV</sequence>
<evidence type="ECO:0000256" key="1">
    <source>
        <dbReference type="SAM" id="MobiDB-lite"/>
    </source>
</evidence>
<dbReference type="Proteomes" id="UP001632037">
    <property type="component" value="Unassembled WGS sequence"/>
</dbReference>
<evidence type="ECO:0000313" key="2">
    <source>
        <dbReference type="EMBL" id="KAL3663840.1"/>
    </source>
</evidence>
<accession>A0ABD3FAC8</accession>
<dbReference type="EMBL" id="JBIMZQ010000026">
    <property type="protein sequence ID" value="KAL3663840.1"/>
    <property type="molecule type" value="Genomic_DNA"/>
</dbReference>
<organism evidence="2 3">
    <name type="scientific">Phytophthora oleae</name>
    <dbReference type="NCBI Taxonomy" id="2107226"/>
    <lineage>
        <taxon>Eukaryota</taxon>
        <taxon>Sar</taxon>
        <taxon>Stramenopiles</taxon>
        <taxon>Oomycota</taxon>
        <taxon>Peronosporomycetes</taxon>
        <taxon>Peronosporales</taxon>
        <taxon>Peronosporaceae</taxon>
        <taxon>Phytophthora</taxon>
    </lineage>
</organism>
<dbReference type="SUPFAM" id="SSF46689">
    <property type="entry name" value="Homeodomain-like"/>
    <property type="match status" value="1"/>
</dbReference>
<keyword evidence="3" id="KW-1185">Reference proteome</keyword>
<proteinExistence type="predicted"/>
<dbReference type="AlphaFoldDB" id="A0ABD3FAC8"/>
<protein>
    <recommendedName>
        <fullName evidence="4">HTH psq-type domain-containing protein</fullName>
    </recommendedName>
</protein>
<reference evidence="2 3" key="1">
    <citation type="submission" date="2024-09" db="EMBL/GenBank/DDBJ databases">
        <title>Genome sequencing and assembly of Phytophthora oleae, isolate VK10A, causative agent of rot of olive drupes.</title>
        <authorList>
            <person name="Conti Taguali S."/>
            <person name="Riolo M."/>
            <person name="La Spada F."/>
            <person name="Cacciola S.O."/>
            <person name="Dionisio G."/>
        </authorList>
    </citation>
    <scope>NUCLEOTIDE SEQUENCE [LARGE SCALE GENOMIC DNA]</scope>
    <source>
        <strain evidence="2 3">VK10A</strain>
    </source>
</reference>